<dbReference type="RefSeq" id="WP_220556577.1">
    <property type="nucleotide sequence ID" value="NZ_CP071586.1"/>
</dbReference>
<organism evidence="2 3">
    <name type="scientific">Pseudomonas germanica</name>
    <dbReference type="NCBI Taxonomy" id="2815720"/>
    <lineage>
        <taxon>Bacteria</taxon>
        <taxon>Pseudomonadati</taxon>
        <taxon>Pseudomonadota</taxon>
        <taxon>Gammaproteobacteria</taxon>
        <taxon>Pseudomonadales</taxon>
        <taxon>Pseudomonadaceae</taxon>
        <taxon>Pseudomonas</taxon>
    </lineage>
</organism>
<evidence type="ECO:0000313" key="3">
    <source>
        <dbReference type="Proteomes" id="UP000824588"/>
    </source>
</evidence>
<evidence type="ECO:0000259" key="1">
    <source>
        <dbReference type="PROSITE" id="PS51534"/>
    </source>
</evidence>
<feature type="domain" description="SEFIR" evidence="1">
    <location>
        <begin position="2"/>
        <end position="138"/>
    </location>
</feature>
<evidence type="ECO:0000313" key="2">
    <source>
        <dbReference type="EMBL" id="QYY80086.1"/>
    </source>
</evidence>
<dbReference type="PROSITE" id="PS51534">
    <property type="entry name" value="SEFIR"/>
    <property type="match status" value="1"/>
</dbReference>
<gene>
    <name evidence="2" type="ORF">J0G10_20375</name>
</gene>
<accession>A0ABX8YLA6</accession>
<dbReference type="InterPro" id="IPR013568">
    <property type="entry name" value="SEFIR_dom"/>
</dbReference>
<proteinExistence type="predicted"/>
<dbReference type="InterPro" id="IPR035897">
    <property type="entry name" value="Toll_tir_struct_dom_sf"/>
</dbReference>
<keyword evidence="3" id="KW-1185">Reference proteome</keyword>
<dbReference type="Proteomes" id="UP000824588">
    <property type="component" value="Chromosome"/>
</dbReference>
<sequence>MQPKVFISYSWSSPTHQELVKSWADRLLEDGIDVVLDIYDLKEGHNKFAFMESMVLDETISHVLVICDRVYSQKADAKISGVGTESQIISKQVYEKVNQTKFIPIICEYDEAGQAYTPLFISSAIYINFSSPEAVNENWETLVRLLHGKPLHRKPAIGKPPGYITAEASENATPSATKFYSLRQAVLQNKPGIPGYREDFLTTCYEFVDSMRVRTPPDLETLGERVLGDCARLKDVRDQLVDWISLEVNRADENSFGEVILKVLEKILDLKSKPEELNPWNEAWLDALHLFAYELFIYIIATLMRSEKTVILKMIFETQFLLPKAERDRGRKFDGFGSFWTFSSTLGTVLKPADGGTYKSTAGELVKRQADRQDTPFSSLKEAELLITLASFVTSSSRPWYPQTFFYSAFHEEYEFFLRATQRKHFSKLQIILGGKTLEEIKEAVIINSKNLPNEYRSFSQNGPFWDAFNLDQMNTL</sequence>
<dbReference type="Gene3D" id="3.40.50.10140">
    <property type="entry name" value="Toll/interleukin-1 receptor homology (TIR) domain"/>
    <property type="match status" value="1"/>
</dbReference>
<dbReference type="EMBL" id="CP071586">
    <property type="protein sequence ID" value="QYY80086.1"/>
    <property type="molecule type" value="Genomic_DNA"/>
</dbReference>
<protein>
    <submittedName>
        <fullName evidence="2">TIR domain-containing protein</fullName>
    </submittedName>
</protein>
<dbReference type="Pfam" id="PF08357">
    <property type="entry name" value="SEFIR"/>
    <property type="match status" value="1"/>
</dbReference>
<name>A0ABX8YLA6_9PSED</name>
<reference evidence="2 3" key="1">
    <citation type="journal article" date="2022" name="Int. J. Syst. Evol. Microbiol.">
        <title>Pseudomonas germanica sp. nov., isolated from Iris germanica rhizomes.</title>
        <authorList>
            <person name="Atanasov K.E."/>
            <person name="Galbis D.M."/>
            <person name="Gallego J."/>
            <person name="Serpico A."/>
            <person name="Bosch M."/>
            <person name="Altabella T."/>
            <person name="Ferrer A."/>
        </authorList>
    </citation>
    <scope>NUCLEOTIDE SEQUENCE [LARGE SCALE GENOMIC DNA]</scope>
    <source>
        <strain evidence="2 3">FIT28</strain>
    </source>
</reference>